<dbReference type="InterPro" id="IPR028098">
    <property type="entry name" value="Glyco_trans_4-like_N"/>
</dbReference>
<proteinExistence type="predicted"/>
<keyword evidence="1 4" id="KW-0808">Transferase</keyword>
<keyword evidence="5" id="KW-1185">Reference proteome</keyword>
<dbReference type="Gene3D" id="3.40.50.2000">
    <property type="entry name" value="Glycogen Phosphorylase B"/>
    <property type="match status" value="2"/>
</dbReference>
<evidence type="ECO:0000259" key="2">
    <source>
        <dbReference type="Pfam" id="PF00534"/>
    </source>
</evidence>
<dbReference type="Pfam" id="PF13439">
    <property type="entry name" value="Glyco_transf_4"/>
    <property type="match status" value="1"/>
</dbReference>
<name>A0A1G9FHS2_9RHOB</name>
<dbReference type="SUPFAM" id="SSF53756">
    <property type="entry name" value="UDP-Glycosyltransferase/glycogen phosphorylase"/>
    <property type="match status" value="1"/>
</dbReference>
<feature type="domain" description="Glycosyl transferase family 1" evidence="2">
    <location>
        <begin position="168"/>
        <end position="322"/>
    </location>
</feature>
<gene>
    <name evidence="4" type="ORF">SAMN04488026_105729</name>
</gene>
<dbReference type="GO" id="GO:0016757">
    <property type="term" value="F:glycosyltransferase activity"/>
    <property type="evidence" value="ECO:0007669"/>
    <property type="project" value="InterPro"/>
</dbReference>
<dbReference type="PANTHER" id="PTHR46401">
    <property type="entry name" value="GLYCOSYLTRANSFERASE WBBK-RELATED"/>
    <property type="match status" value="1"/>
</dbReference>
<accession>A0A1G9FHS2</accession>
<sequence length="354" mass="38155">MTAPAAFAIPGDIATLTGGYLYERHLLEHLRAAGHEMEHIVLAESFPDPSAREMEEAVTALAALPSDQPLILDGLVFGAIDTAGLAQVSAPVIAMIHHPLALESGLSEARREHLYRTERDNLGLAAHVLVPSPHTQSILVDRYEVAPDRITVLRPGVAPAVGRSEPIEPPLILSVGILHPRKGHDVLIEALASLRDYDWTAVIVGRAWDPEHAEVLAQQLAKLDFGGRIRLAGRVTLEELQRLYRAATVFALATRYEGYGIVFDEAMSYGLPVISCDTGAVRETLPASASLLVPPDNAMAFADALQRILEDKELRTRLAAAALQAGKAQPGWPQQTEIASKLINQLATQAGNGF</sequence>
<feature type="domain" description="Glycosyltransferase subfamily 4-like N-terminal" evidence="3">
    <location>
        <begin position="83"/>
        <end position="159"/>
    </location>
</feature>
<dbReference type="GO" id="GO:0009103">
    <property type="term" value="P:lipopolysaccharide biosynthetic process"/>
    <property type="evidence" value="ECO:0007669"/>
    <property type="project" value="TreeGrafter"/>
</dbReference>
<evidence type="ECO:0000313" key="4">
    <source>
        <dbReference type="EMBL" id="SDK87929.1"/>
    </source>
</evidence>
<evidence type="ECO:0000256" key="1">
    <source>
        <dbReference type="ARBA" id="ARBA00022679"/>
    </source>
</evidence>
<dbReference type="AlphaFoldDB" id="A0A1G9FHS2"/>
<reference evidence="4 5" key="1">
    <citation type="submission" date="2016-10" db="EMBL/GenBank/DDBJ databases">
        <authorList>
            <person name="de Groot N.N."/>
        </authorList>
    </citation>
    <scope>NUCLEOTIDE SEQUENCE [LARGE SCALE GENOMIC DNA]</scope>
    <source>
        <strain evidence="4 5">DSM 25294</strain>
    </source>
</reference>
<organism evidence="4 5">
    <name type="scientific">Aliiruegeria lutimaris</name>
    <dbReference type="NCBI Taxonomy" id="571298"/>
    <lineage>
        <taxon>Bacteria</taxon>
        <taxon>Pseudomonadati</taxon>
        <taxon>Pseudomonadota</taxon>
        <taxon>Alphaproteobacteria</taxon>
        <taxon>Rhodobacterales</taxon>
        <taxon>Roseobacteraceae</taxon>
        <taxon>Aliiruegeria</taxon>
    </lineage>
</organism>
<dbReference type="STRING" id="571298.SAMN04488026_105729"/>
<evidence type="ECO:0000259" key="3">
    <source>
        <dbReference type="Pfam" id="PF13439"/>
    </source>
</evidence>
<dbReference type="CDD" id="cd03801">
    <property type="entry name" value="GT4_PimA-like"/>
    <property type="match status" value="1"/>
</dbReference>
<evidence type="ECO:0000313" key="5">
    <source>
        <dbReference type="Proteomes" id="UP000199382"/>
    </source>
</evidence>
<dbReference type="RefSeq" id="WP_093161643.1">
    <property type="nucleotide sequence ID" value="NZ_FNEK01000057.1"/>
</dbReference>
<protein>
    <submittedName>
        <fullName evidence="4">Glycosyl transferases group 1</fullName>
    </submittedName>
</protein>
<dbReference type="PANTHER" id="PTHR46401:SF2">
    <property type="entry name" value="GLYCOSYLTRANSFERASE WBBK-RELATED"/>
    <property type="match status" value="1"/>
</dbReference>
<dbReference type="OrthoDB" id="9790710at2"/>
<dbReference type="Pfam" id="PF00534">
    <property type="entry name" value="Glycos_transf_1"/>
    <property type="match status" value="1"/>
</dbReference>
<dbReference type="Proteomes" id="UP000199382">
    <property type="component" value="Unassembled WGS sequence"/>
</dbReference>
<dbReference type="InterPro" id="IPR001296">
    <property type="entry name" value="Glyco_trans_1"/>
</dbReference>
<dbReference type="EMBL" id="FNEK01000057">
    <property type="protein sequence ID" value="SDK87929.1"/>
    <property type="molecule type" value="Genomic_DNA"/>
</dbReference>